<evidence type="ECO:0000313" key="2">
    <source>
        <dbReference type="EMBL" id="KAK8105281.1"/>
    </source>
</evidence>
<protein>
    <submittedName>
        <fullName evidence="2">Uncharacterized protein</fullName>
    </submittedName>
</protein>
<accession>A0AAW0QJC8</accession>
<organism evidence="2 3">
    <name type="scientific">Apiospora kogelbergensis</name>
    <dbReference type="NCBI Taxonomy" id="1337665"/>
    <lineage>
        <taxon>Eukaryota</taxon>
        <taxon>Fungi</taxon>
        <taxon>Dikarya</taxon>
        <taxon>Ascomycota</taxon>
        <taxon>Pezizomycotina</taxon>
        <taxon>Sordariomycetes</taxon>
        <taxon>Xylariomycetidae</taxon>
        <taxon>Amphisphaeriales</taxon>
        <taxon>Apiosporaceae</taxon>
        <taxon>Apiospora</taxon>
    </lineage>
</organism>
<name>A0AAW0QJC8_9PEZI</name>
<comment type="caution">
    <text evidence="2">The sequence shown here is derived from an EMBL/GenBank/DDBJ whole genome shotgun (WGS) entry which is preliminary data.</text>
</comment>
<feature type="region of interest" description="Disordered" evidence="1">
    <location>
        <begin position="1"/>
        <end position="26"/>
    </location>
</feature>
<keyword evidence="3" id="KW-1185">Reference proteome</keyword>
<reference evidence="2 3" key="1">
    <citation type="submission" date="2023-01" db="EMBL/GenBank/DDBJ databases">
        <title>Analysis of 21 Apiospora genomes using comparative genomics revels a genus with tremendous synthesis potential of carbohydrate active enzymes and secondary metabolites.</title>
        <authorList>
            <person name="Sorensen T."/>
        </authorList>
    </citation>
    <scope>NUCLEOTIDE SEQUENCE [LARGE SCALE GENOMIC DNA]</scope>
    <source>
        <strain evidence="2 3">CBS 117206</strain>
    </source>
</reference>
<dbReference type="Proteomes" id="UP001392437">
    <property type="component" value="Unassembled WGS sequence"/>
</dbReference>
<sequence>MRNLGYRDSQRAESLDQTPDPIPADDPIVEKGDWLVVMMVREQSLATVLGERLAKASKGISPRRHRIYARGLVHDGFKRATSCAIASTSLERASWVMGGQEVAS</sequence>
<dbReference type="EMBL" id="JAQQWP010000008">
    <property type="protein sequence ID" value="KAK8105281.1"/>
    <property type="molecule type" value="Genomic_DNA"/>
</dbReference>
<proteinExistence type="predicted"/>
<gene>
    <name evidence="2" type="ORF">PG999_008640</name>
</gene>
<dbReference type="AlphaFoldDB" id="A0AAW0QJC8"/>
<evidence type="ECO:0000256" key="1">
    <source>
        <dbReference type="SAM" id="MobiDB-lite"/>
    </source>
</evidence>
<evidence type="ECO:0000313" key="3">
    <source>
        <dbReference type="Proteomes" id="UP001392437"/>
    </source>
</evidence>